<proteinExistence type="predicted"/>
<evidence type="ECO:0008006" key="3">
    <source>
        <dbReference type="Google" id="ProtNLM"/>
    </source>
</evidence>
<dbReference type="Pfam" id="PF19577">
    <property type="entry name" value="DcaP"/>
    <property type="match status" value="1"/>
</dbReference>
<evidence type="ECO:0000313" key="2">
    <source>
        <dbReference type="Proteomes" id="UP000235116"/>
    </source>
</evidence>
<accession>A0A2K9LRZ9</accession>
<protein>
    <recommendedName>
        <fullName evidence="3">Porin</fullName>
    </recommendedName>
</protein>
<dbReference type="AlphaFoldDB" id="A0A2K9LRZ9"/>
<sequence>MNALKTQTTHHNTSTKSNNSAVTLGGYIKFDGIVSEYSDGRNATSGIGEDFLVVSTIPTGGEAGDPQTHFSAKESRLWVKGQTQTDAGLIKGYIEVDFQGSSQGDERISNSYSPRIRHAYFSWENWLFGQTWSTFFNVSALPDLLDFVGPVGTIFVRQAQIRYSSGGFQFAAENPSSTLYNDAASSSDDNQVPDLIARYNFGSGNTNYSVAIMGRELAYDTGTDIESEFGYAASFAGKVAVGESGDDLRFMLNAGNALGRYMGLNAFRGGSIETDSSIELVDQWGVFAAYRHLWNEQWRSSFSLSAAQADNPASAGNAAKQYETVHANLIYKPVAALDIGGEMIVGNKELEDGTDGAVNRLQFSAKYTF</sequence>
<dbReference type="OrthoDB" id="190887at2"/>
<keyword evidence="2" id="KW-1185">Reference proteome</keyword>
<dbReference type="Proteomes" id="UP000235116">
    <property type="component" value="Chromosome"/>
</dbReference>
<gene>
    <name evidence="1" type="ORF">Kalk_10615</name>
</gene>
<reference evidence="2" key="1">
    <citation type="submission" date="2017-08" db="EMBL/GenBank/DDBJ databases">
        <title>Direct submision.</title>
        <authorList>
            <person name="Kim S.-J."/>
            <person name="Rhee S.-K."/>
        </authorList>
    </citation>
    <scope>NUCLEOTIDE SEQUENCE [LARGE SCALE GENOMIC DNA]</scope>
    <source>
        <strain evidence="2">GI5</strain>
    </source>
</reference>
<organism evidence="1 2">
    <name type="scientific">Ketobacter alkanivorans</name>
    <dbReference type="NCBI Taxonomy" id="1917421"/>
    <lineage>
        <taxon>Bacteria</taxon>
        <taxon>Pseudomonadati</taxon>
        <taxon>Pseudomonadota</taxon>
        <taxon>Gammaproteobacteria</taxon>
        <taxon>Pseudomonadales</taxon>
        <taxon>Ketobacteraceae</taxon>
        <taxon>Ketobacter</taxon>
    </lineage>
</organism>
<dbReference type="EMBL" id="CP022684">
    <property type="protein sequence ID" value="AUM14911.1"/>
    <property type="molecule type" value="Genomic_DNA"/>
</dbReference>
<dbReference type="InterPro" id="IPR045748">
    <property type="entry name" value="DcaP"/>
</dbReference>
<dbReference type="KEGG" id="kak:Kalk_10615"/>
<name>A0A2K9LRZ9_9GAMM</name>
<evidence type="ECO:0000313" key="1">
    <source>
        <dbReference type="EMBL" id="AUM14911.1"/>
    </source>
</evidence>
<dbReference type="SUPFAM" id="SSF56935">
    <property type="entry name" value="Porins"/>
    <property type="match status" value="1"/>
</dbReference>